<dbReference type="PROSITE" id="PS00211">
    <property type="entry name" value="ABC_TRANSPORTER_1"/>
    <property type="match status" value="1"/>
</dbReference>
<evidence type="ECO:0000256" key="12">
    <source>
        <dbReference type="SAM" id="MobiDB-lite"/>
    </source>
</evidence>
<comment type="similarity">
    <text evidence="3">Belongs to the ABC transporter superfamily.</text>
</comment>
<evidence type="ECO:0000256" key="2">
    <source>
        <dbReference type="ARBA" id="ARBA00004202"/>
    </source>
</evidence>
<evidence type="ECO:0000256" key="5">
    <source>
        <dbReference type="ARBA" id="ARBA00022475"/>
    </source>
</evidence>
<gene>
    <name evidence="15" type="ORF">LWF01_16105</name>
</gene>
<dbReference type="RefSeq" id="WP_349638386.1">
    <property type="nucleotide sequence ID" value="NZ_CP090958.1"/>
</dbReference>
<feature type="compositionally biased region" description="Low complexity" evidence="12">
    <location>
        <begin position="634"/>
        <end position="652"/>
    </location>
</feature>
<dbReference type="InterPro" id="IPR003593">
    <property type="entry name" value="AAA+_ATPase"/>
</dbReference>
<dbReference type="PROSITE" id="PS50893">
    <property type="entry name" value="ABC_TRANSPORTER_2"/>
    <property type="match status" value="1"/>
</dbReference>
<evidence type="ECO:0000256" key="7">
    <source>
        <dbReference type="ARBA" id="ARBA00022741"/>
    </source>
</evidence>
<keyword evidence="9 11" id="KW-1133">Transmembrane helix</keyword>
<evidence type="ECO:0000256" key="8">
    <source>
        <dbReference type="ARBA" id="ARBA00022840"/>
    </source>
</evidence>
<dbReference type="Gene3D" id="3.40.50.300">
    <property type="entry name" value="P-loop containing nucleotide triphosphate hydrolases"/>
    <property type="match status" value="1"/>
</dbReference>
<feature type="transmembrane region" description="Helical" evidence="11">
    <location>
        <begin position="203"/>
        <end position="226"/>
    </location>
</feature>
<keyword evidence="7" id="KW-0547">Nucleotide-binding</keyword>
<keyword evidence="5" id="KW-1003">Cell membrane</keyword>
<feature type="transmembrane region" description="Helical" evidence="11">
    <location>
        <begin position="117"/>
        <end position="140"/>
    </location>
</feature>
<comment type="similarity">
    <text evidence="11">Belongs to the binding-protein-dependent transport system permease family.</text>
</comment>
<evidence type="ECO:0000256" key="1">
    <source>
        <dbReference type="ARBA" id="ARBA00004141"/>
    </source>
</evidence>
<dbReference type="InterPro" id="IPR050388">
    <property type="entry name" value="ABC_Ni/Peptide_Import"/>
</dbReference>
<feature type="domain" description="ABC transporter" evidence="13">
    <location>
        <begin position="339"/>
        <end position="596"/>
    </location>
</feature>
<sequence length="665" mass="69031">MSVTRTLTTRQRLLLALRTPLGLLTAVSFLALLALAIAAPPLWGAAASHSDPIQISQGPSAQHIFGTDAGGRDILLRTLVATRLSVSMALAATAIGVTAGIFLGCLPTLLRPRLGRLVVSLINIAVAFPALLLAIGLSVILGQSAIGAVLAIGFAMVPNYARLTYTLSASVSGRDFIAAAKVLGVSRPSIMLRHILPNIRDPLIVNASISAGVCLVSFAGLSFLGLGVQVPGYDWGRMLSEGVDRIFVSPTSALVPGIAIIVSGLIFTLLGEVLAKSLTGASSRSVLGRSRRGGRRLGDAGDGGGQSGSVAGGTAGGGDVGGVSTDGLGAAAEAEQAVLRVRNLRVAAPEKGAWHYPVKGISFHVDRGEIVGLVGESGSGKSLSVMSVAGLVEEPLEVTADQIRFDGTELVRNGKLRIPAKNRKLARQLGTRLAMVFQDPMSSLNPALKVGSQVAEIGVLHEDLSRKSAMQRAQDRLAAVRIPDSERRAGQYPHEFSGGMRQRAMIAMGLMGNPALVIADEPTTALDVTVQKEVLRLLKVIRDDNDTAVLLISHDIAVVTALCSRVLVMYRGRIVETILVADLVAGKARHPYTQALLASVPAMDSDRSRPLMTIPEGQSFGDDSSPDAISGETSPPSSDAPSAADGNSAADGTSPSATTSERVVS</sequence>
<feature type="region of interest" description="Disordered" evidence="12">
    <location>
        <begin position="607"/>
        <end position="665"/>
    </location>
</feature>
<feature type="transmembrane region" description="Helical" evidence="11">
    <location>
        <begin position="86"/>
        <end position="110"/>
    </location>
</feature>
<dbReference type="SMART" id="SM00382">
    <property type="entry name" value="AAA"/>
    <property type="match status" value="1"/>
</dbReference>
<feature type="compositionally biased region" description="Polar residues" evidence="12">
    <location>
        <begin position="653"/>
        <end position="665"/>
    </location>
</feature>
<dbReference type="InterPro" id="IPR003439">
    <property type="entry name" value="ABC_transporter-like_ATP-bd"/>
</dbReference>
<keyword evidence="16" id="KW-1185">Reference proteome</keyword>
<feature type="compositionally biased region" description="Gly residues" evidence="12">
    <location>
        <begin position="300"/>
        <end position="316"/>
    </location>
</feature>
<dbReference type="Pfam" id="PF00528">
    <property type="entry name" value="BPD_transp_1"/>
    <property type="match status" value="1"/>
</dbReference>
<dbReference type="SUPFAM" id="SSF52540">
    <property type="entry name" value="P-loop containing nucleoside triphosphate hydrolases"/>
    <property type="match status" value="1"/>
</dbReference>
<keyword evidence="10 11" id="KW-0472">Membrane</keyword>
<keyword evidence="6 11" id="KW-0812">Transmembrane</keyword>
<feature type="transmembrane region" description="Helical" evidence="11">
    <location>
        <begin position="21"/>
        <end position="43"/>
    </location>
</feature>
<dbReference type="Pfam" id="PF00005">
    <property type="entry name" value="ABC_tran"/>
    <property type="match status" value="1"/>
</dbReference>
<keyword evidence="4 11" id="KW-0813">Transport</keyword>
<dbReference type="InterPro" id="IPR035906">
    <property type="entry name" value="MetI-like_sf"/>
</dbReference>
<evidence type="ECO:0000313" key="15">
    <source>
        <dbReference type="EMBL" id="WGW11596.1"/>
    </source>
</evidence>
<protein>
    <submittedName>
        <fullName evidence="15">Dipeptide/oligopeptide/nickel ABC transporter permease/ATP-binding protein</fullName>
    </submittedName>
</protein>
<dbReference type="SUPFAM" id="SSF161098">
    <property type="entry name" value="MetI-like"/>
    <property type="match status" value="1"/>
</dbReference>
<dbReference type="InterPro" id="IPR000515">
    <property type="entry name" value="MetI-like"/>
</dbReference>
<evidence type="ECO:0000259" key="13">
    <source>
        <dbReference type="PROSITE" id="PS50893"/>
    </source>
</evidence>
<evidence type="ECO:0000256" key="9">
    <source>
        <dbReference type="ARBA" id="ARBA00022989"/>
    </source>
</evidence>
<keyword evidence="8" id="KW-0067">ATP-binding</keyword>
<dbReference type="CDD" id="cd03257">
    <property type="entry name" value="ABC_NikE_OppD_transporters"/>
    <property type="match status" value="1"/>
</dbReference>
<feature type="region of interest" description="Disordered" evidence="12">
    <location>
        <begin position="288"/>
        <end position="316"/>
    </location>
</feature>
<comment type="subcellular location">
    <subcellularLocation>
        <location evidence="11">Cell membrane</location>
        <topology evidence="11">Multi-pass membrane protein</topology>
    </subcellularLocation>
    <subcellularLocation>
        <location evidence="2">Cell membrane</location>
        <topology evidence="2">Peripheral membrane protein</topology>
    </subcellularLocation>
    <subcellularLocation>
        <location evidence="1">Membrane</location>
        <topology evidence="1">Multi-pass membrane protein</topology>
    </subcellularLocation>
</comment>
<accession>A0ABY8QT46</accession>
<proteinExistence type="inferred from homology"/>
<dbReference type="PANTHER" id="PTHR43297">
    <property type="entry name" value="OLIGOPEPTIDE TRANSPORT ATP-BINDING PROTEIN APPD"/>
    <property type="match status" value="1"/>
</dbReference>
<dbReference type="Proteomes" id="UP001209083">
    <property type="component" value="Chromosome"/>
</dbReference>
<dbReference type="Gene3D" id="1.10.3720.10">
    <property type="entry name" value="MetI-like"/>
    <property type="match status" value="1"/>
</dbReference>
<evidence type="ECO:0000256" key="11">
    <source>
        <dbReference type="RuleBase" id="RU363032"/>
    </source>
</evidence>
<evidence type="ECO:0000259" key="14">
    <source>
        <dbReference type="PROSITE" id="PS50928"/>
    </source>
</evidence>
<name>A0ABY8QT46_9MICO</name>
<organism evidence="15 16">
    <name type="scientific">Saxibacter everestensis</name>
    <dbReference type="NCBI Taxonomy" id="2909229"/>
    <lineage>
        <taxon>Bacteria</taxon>
        <taxon>Bacillati</taxon>
        <taxon>Actinomycetota</taxon>
        <taxon>Actinomycetes</taxon>
        <taxon>Micrococcales</taxon>
        <taxon>Brevibacteriaceae</taxon>
        <taxon>Saxibacter</taxon>
    </lineage>
</organism>
<evidence type="ECO:0000256" key="10">
    <source>
        <dbReference type="ARBA" id="ARBA00023136"/>
    </source>
</evidence>
<evidence type="ECO:0000256" key="4">
    <source>
        <dbReference type="ARBA" id="ARBA00022448"/>
    </source>
</evidence>
<reference evidence="15 16" key="1">
    <citation type="submission" date="2023-05" db="EMBL/GenBank/DDBJ databases">
        <title>Lithophilousrod everest ZFBP1038 complete genpme.</title>
        <authorList>
            <person name="Tian M."/>
        </authorList>
    </citation>
    <scope>NUCLEOTIDE SEQUENCE [LARGE SCALE GENOMIC DNA]</scope>
    <source>
        <strain evidence="15 16">ZFBP1038</strain>
    </source>
</reference>
<evidence type="ECO:0000256" key="6">
    <source>
        <dbReference type="ARBA" id="ARBA00022692"/>
    </source>
</evidence>
<feature type="domain" description="ABC transmembrane type-1" evidence="14">
    <location>
        <begin position="82"/>
        <end position="271"/>
    </location>
</feature>
<evidence type="ECO:0000313" key="16">
    <source>
        <dbReference type="Proteomes" id="UP001209083"/>
    </source>
</evidence>
<dbReference type="CDD" id="cd06261">
    <property type="entry name" value="TM_PBP2"/>
    <property type="match status" value="1"/>
</dbReference>
<dbReference type="PROSITE" id="PS50928">
    <property type="entry name" value="ABC_TM1"/>
    <property type="match status" value="1"/>
</dbReference>
<evidence type="ECO:0000256" key="3">
    <source>
        <dbReference type="ARBA" id="ARBA00005417"/>
    </source>
</evidence>
<feature type="transmembrane region" description="Helical" evidence="11">
    <location>
        <begin position="246"/>
        <end position="270"/>
    </location>
</feature>
<dbReference type="InterPro" id="IPR017871">
    <property type="entry name" value="ABC_transporter-like_CS"/>
</dbReference>
<dbReference type="PANTHER" id="PTHR43297:SF2">
    <property type="entry name" value="DIPEPTIDE TRANSPORT ATP-BINDING PROTEIN DPPD"/>
    <property type="match status" value="1"/>
</dbReference>
<dbReference type="EMBL" id="CP090958">
    <property type="protein sequence ID" value="WGW11596.1"/>
    <property type="molecule type" value="Genomic_DNA"/>
</dbReference>
<dbReference type="InterPro" id="IPR027417">
    <property type="entry name" value="P-loop_NTPase"/>
</dbReference>